<evidence type="ECO:0000256" key="3">
    <source>
        <dbReference type="ARBA" id="ARBA00022729"/>
    </source>
</evidence>
<dbReference type="GO" id="GO:0030313">
    <property type="term" value="C:cell envelope"/>
    <property type="evidence" value="ECO:0007669"/>
    <property type="project" value="UniProtKB-SubCell"/>
</dbReference>
<sequence length="288" mass="31108">MKKLFCLMLALAMLLLSATCLADADTEETVLRVGTNPEFPPFEYVGDSGEIEGIDVEIINAIAADLCMTVQMEAMDFDALVPSLVSGKLDVAIAGMTITEDRKNSVLFSEPYFDATQVVILREDSDINTVEDLAGKKVGVQLGTTGDLMMSEPEYGVGEVSRYNKAMDAALDLQNGRLDAVVIDTLPARQFVLSLDGLIMRDDILKDAPVESYGIAVPMGQEELVEKINDSLERMMEDGTFDAILVKYVESEEAEESADATIEAATDDTVAAPTEEPEAAAEEPSEAE</sequence>
<feature type="compositionally biased region" description="Low complexity" evidence="5">
    <location>
        <begin position="259"/>
        <end position="274"/>
    </location>
</feature>
<dbReference type="Proteomes" id="UP000824123">
    <property type="component" value="Unassembled WGS sequence"/>
</dbReference>
<dbReference type="CDD" id="cd13624">
    <property type="entry name" value="PBP2_Arg_Lys_His"/>
    <property type="match status" value="1"/>
</dbReference>
<evidence type="ECO:0000256" key="1">
    <source>
        <dbReference type="ARBA" id="ARBA00004196"/>
    </source>
</evidence>
<keyword evidence="3 6" id="KW-0732">Signal</keyword>
<dbReference type="PROSITE" id="PS01039">
    <property type="entry name" value="SBP_BACTERIAL_3"/>
    <property type="match status" value="1"/>
</dbReference>
<dbReference type="EMBL" id="DVNK01000039">
    <property type="protein sequence ID" value="HIU46937.1"/>
    <property type="molecule type" value="Genomic_DNA"/>
</dbReference>
<evidence type="ECO:0000256" key="4">
    <source>
        <dbReference type="RuleBase" id="RU003744"/>
    </source>
</evidence>
<dbReference type="PANTHER" id="PTHR35936">
    <property type="entry name" value="MEMBRANE-BOUND LYTIC MUREIN TRANSGLYCOSYLASE F"/>
    <property type="match status" value="1"/>
</dbReference>
<dbReference type="GO" id="GO:0016020">
    <property type="term" value="C:membrane"/>
    <property type="evidence" value="ECO:0007669"/>
    <property type="project" value="InterPro"/>
</dbReference>
<comment type="caution">
    <text evidence="9">The sequence shown here is derived from an EMBL/GenBank/DDBJ whole genome shotgun (WGS) entry which is preliminary data.</text>
</comment>
<feature type="domain" description="Ionotropic glutamate receptor C-terminal" evidence="8">
    <location>
        <begin position="30"/>
        <end position="251"/>
    </location>
</feature>
<evidence type="ECO:0000313" key="9">
    <source>
        <dbReference type="EMBL" id="HIU46937.1"/>
    </source>
</evidence>
<evidence type="ECO:0000256" key="2">
    <source>
        <dbReference type="ARBA" id="ARBA00010333"/>
    </source>
</evidence>
<feature type="domain" description="Solute-binding protein family 3/N-terminal" evidence="7">
    <location>
        <begin position="30"/>
        <end position="252"/>
    </location>
</feature>
<feature type="region of interest" description="Disordered" evidence="5">
    <location>
        <begin position="255"/>
        <end position="288"/>
    </location>
</feature>
<dbReference type="SMART" id="SM00062">
    <property type="entry name" value="PBPb"/>
    <property type="match status" value="1"/>
</dbReference>
<protein>
    <submittedName>
        <fullName evidence="9">Basic amino acid ABC transporter substrate-binding protein</fullName>
    </submittedName>
</protein>
<comment type="similarity">
    <text evidence="2 4">Belongs to the bacterial solute-binding protein 3 family.</text>
</comment>
<dbReference type="Pfam" id="PF00497">
    <property type="entry name" value="SBP_bac_3"/>
    <property type="match status" value="1"/>
</dbReference>
<reference evidence="9" key="2">
    <citation type="journal article" date="2021" name="PeerJ">
        <title>Extensive microbial diversity within the chicken gut microbiome revealed by metagenomics and culture.</title>
        <authorList>
            <person name="Gilroy R."/>
            <person name="Ravi A."/>
            <person name="Getino M."/>
            <person name="Pursley I."/>
            <person name="Horton D.L."/>
            <person name="Alikhan N.F."/>
            <person name="Baker D."/>
            <person name="Gharbi K."/>
            <person name="Hall N."/>
            <person name="Watson M."/>
            <person name="Adriaenssens E.M."/>
            <person name="Foster-Nyarko E."/>
            <person name="Jarju S."/>
            <person name="Secka A."/>
            <person name="Antonio M."/>
            <person name="Oren A."/>
            <person name="Chaudhuri R.R."/>
            <person name="La Ragione R."/>
            <person name="Hildebrand F."/>
            <person name="Pallen M.J."/>
        </authorList>
    </citation>
    <scope>NUCLEOTIDE SEQUENCE</scope>
    <source>
        <strain evidence="9">ChiSxjej2B14-8506</strain>
    </source>
</reference>
<comment type="subcellular location">
    <subcellularLocation>
        <location evidence="1">Cell envelope</location>
    </subcellularLocation>
</comment>
<evidence type="ECO:0000256" key="6">
    <source>
        <dbReference type="SAM" id="SignalP"/>
    </source>
</evidence>
<dbReference type="SMART" id="SM00079">
    <property type="entry name" value="PBPe"/>
    <property type="match status" value="1"/>
</dbReference>
<name>A0A9D1LS00_9FIRM</name>
<dbReference type="GO" id="GO:0015276">
    <property type="term" value="F:ligand-gated monoatomic ion channel activity"/>
    <property type="evidence" value="ECO:0007669"/>
    <property type="project" value="InterPro"/>
</dbReference>
<dbReference type="AlphaFoldDB" id="A0A9D1LS00"/>
<gene>
    <name evidence="9" type="ORF">IAC59_06730</name>
</gene>
<evidence type="ECO:0000259" key="8">
    <source>
        <dbReference type="SMART" id="SM00079"/>
    </source>
</evidence>
<dbReference type="SUPFAM" id="SSF53850">
    <property type="entry name" value="Periplasmic binding protein-like II"/>
    <property type="match status" value="1"/>
</dbReference>
<evidence type="ECO:0000313" key="10">
    <source>
        <dbReference type="Proteomes" id="UP000824123"/>
    </source>
</evidence>
<feature type="signal peptide" evidence="6">
    <location>
        <begin position="1"/>
        <end position="22"/>
    </location>
</feature>
<evidence type="ECO:0000259" key="7">
    <source>
        <dbReference type="SMART" id="SM00062"/>
    </source>
</evidence>
<reference evidence="9" key="1">
    <citation type="submission" date="2020-10" db="EMBL/GenBank/DDBJ databases">
        <authorList>
            <person name="Gilroy R."/>
        </authorList>
    </citation>
    <scope>NUCLEOTIDE SEQUENCE</scope>
    <source>
        <strain evidence="9">ChiSxjej2B14-8506</strain>
    </source>
</reference>
<evidence type="ECO:0000256" key="5">
    <source>
        <dbReference type="SAM" id="MobiDB-lite"/>
    </source>
</evidence>
<dbReference type="InterPro" id="IPR001320">
    <property type="entry name" value="Iontro_rcpt_C"/>
</dbReference>
<feature type="chain" id="PRO_5038934107" evidence="6">
    <location>
        <begin position="23"/>
        <end position="288"/>
    </location>
</feature>
<feature type="compositionally biased region" description="Acidic residues" evidence="5">
    <location>
        <begin position="275"/>
        <end position="288"/>
    </location>
</feature>
<organism evidence="9 10">
    <name type="scientific">Candidatus Fimadaptatus faecigallinarum</name>
    <dbReference type="NCBI Taxonomy" id="2840814"/>
    <lineage>
        <taxon>Bacteria</taxon>
        <taxon>Bacillati</taxon>
        <taxon>Bacillota</taxon>
        <taxon>Clostridia</taxon>
        <taxon>Eubacteriales</taxon>
        <taxon>Candidatus Fimadaptatus</taxon>
    </lineage>
</organism>
<dbReference type="Gene3D" id="3.40.190.10">
    <property type="entry name" value="Periplasmic binding protein-like II"/>
    <property type="match status" value="2"/>
</dbReference>
<proteinExistence type="inferred from homology"/>
<dbReference type="InterPro" id="IPR001638">
    <property type="entry name" value="Solute-binding_3/MltF_N"/>
</dbReference>
<accession>A0A9D1LS00</accession>
<dbReference type="InterPro" id="IPR018313">
    <property type="entry name" value="SBP_3_CS"/>
</dbReference>
<dbReference type="PANTHER" id="PTHR35936:SF17">
    <property type="entry name" value="ARGININE-BINDING EXTRACELLULAR PROTEIN ARTP"/>
    <property type="match status" value="1"/>
</dbReference>